<evidence type="ECO:0000259" key="2">
    <source>
        <dbReference type="Pfam" id="PF01610"/>
    </source>
</evidence>
<feature type="domain" description="Transposase IS204/IS1001/IS1096/IS1165 DDE" evidence="2">
    <location>
        <begin position="163"/>
        <end position="400"/>
    </location>
</feature>
<name>A0A9E2NL25_9FIRM</name>
<accession>A0A9E2NL25</accession>
<dbReference type="EMBL" id="JAHLFQ010000136">
    <property type="protein sequence ID" value="MBU3804320.1"/>
    <property type="molecule type" value="Genomic_DNA"/>
</dbReference>
<dbReference type="InterPro" id="IPR002560">
    <property type="entry name" value="Transposase_DDE"/>
</dbReference>
<dbReference type="InterPro" id="IPR029261">
    <property type="entry name" value="Transposase_Znf"/>
</dbReference>
<dbReference type="InterPro" id="IPR047951">
    <property type="entry name" value="Transpos_ISL3"/>
</dbReference>
<protein>
    <submittedName>
        <fullName evidence="4">ISL3 family transposase</fullName>
    </submittedName>
</protein>
<comment type="caution">
    <text evidence="4">The sequence shown here is derived from an EMBL/GenBank/DDBJ whole genome shotgun (WGS) entry which is preliminary data.</text>
</comment>
<reference evidence="4" key="1">
    <citation type="journal article" date="2021" name="PeerJ">
        <title>Extensive microbial diversity within the chicken gut microbiome revealed by metagenomics and culture.</title>
        <authorList>
            <person name="Gilroy R."/>
            <person name="Ravi A."/>
            <person name="Getino M."/>
            <person name="Pursley I."/>
            <person name="Horton D.L."/>
            <person name="Alikhan N.F."/>
            <person name="Baker D."/>
            <person name="Gharbi K."/>
            <person name="Hall N."/>
            <person name="Watson M."/>
            <person name="Adriaenssens E.M."/>
            <person name="Foster-Nyarko E."/>
            <person name="Jarju S."/>
            <person name="Secka A."/>
            <person name="Antonio M."/>
            <person name="Oren A."/>
            <person name="Chaudhuri R.R."/>
            <person name="La Ragione R."/>
            <person name="Hildebrand F."/>
            <person name="Pallen M.J."/>
        </authorList>
    </citation>
    <scope>NUCLEOTIDE SEQUENCE</scope>
    <source>
        <strain evidence="4">B5-657</strain>
    </source>
</reference>
<organism evidence="4 5">
    <name type="scientific">Candidatus Cellulosilyticum pullistercoris</name>
    <dbReference type="NCBI Taxonomy" id="2838521"/>
    <lineage>
        <taxon>Bacteria</taxon>
        <taxon>Bacillati</taxon>
        <taxon>Bacillota</taxon>
        <taxon>Clostridia</taxon>
        <taxon>Lachnospirales</taxon>
        <taxon>Cellulosilyticaceae</taxon>
        <taxon>Cellulosilyticum</taxon>
    </lineage>
</organism>
<sequence length="411" mass="47783">MHLHDINTLLNLQGVTVKNISEPIDHTVYVTLEPIDSHQPCPSCGSVHTIRRGTSKSRHVRHLDIWENHTLLILPTIRLSCKCCGLNFTWSYSFVEPKSRYTNAFKEKLAKSLSGGTVKHSITLLNLPYTSGERFIKQALFSLIPLLQEQAHAQAQNCQKLVIGIDDFAIRKGHTYNTGIHDLRNGSLLSVVKGRKCEEFLRNENLTQLVHSLSPFAVVMDLAKSYHNFAKEVFPNAIRIADRFHVNRYITDALHAIRKRISKTLPIRQAKELKKNKNLLERRNDSLNEKERLLLETLLKCSTELAQAYWFKEKLIEWYDYSNQRNGLNLLEKWIEFGEQLNIPEIIQALKPFKNWKVEIANYHLCRFTNASVEGRNNKIKALQRRSYFLRNRQIYEYRIYLECNSELLAA</sequence>
<feature type="coiled-coil region" evidence="1">
    <location>
        <begin position="270"/>
        <end position="297"/>
    </location>
</feature>
<keyword evidence="1" id="KW-0175">Coiled coil</keyword>
<dbReference type="PANTHER" id="PTHR33498">
    <property type="entry name" value="TRANSPOSASE FOR INSERTION SEQUENCE ELEMENT IS1557"/>
    <property type="match status" value="1"/>
</dbReference>
<feature type="domain" description="Transposase IS204/IS1001/IS1096/IS1165 zinc-finger" evidence="3">
    <location>
        <begin position="40"/>
        <end position="84"/>
    </location>
</feature>
<evidence type="ECO:0000313" key="4">
    <source>
        <dbReference type="EMBL" id="MBU3804320.1"/>
    </source>
</evidence>
<dbReference type="NCBIfam" id="NF033550">
    <property type="entry name" value="transpos_ISL3"/>
    <property type="match status" value="1"/>
</dbReference>
<dbReference type="Proteomes" id="UP000824229">
    <property type="component" value="Unassembled WGS sequence"/>
</dbReference>
<evidence type="ECO:0000313" key="5">
    <source>
        <dbReference type="Proteomes" id="UP000824229"/>
    </source>
</evidence>
<dbReference type="Pfam" id="PF14690">
    <property type="entry name" value="Zn_ribbon_ISL3"/>
    <property type="match status" value="1"/>
</dbReference>
<dbReference type="AlphaFoldDB" id="A0A9E2NL25"/>
<proteinExistence type="predicted"/>
<reference evidence="4" key="2">
    <citation type="submission" date="2021-04" db="EMBL/GenBank/DDBJ databases">
        <authorList>
            <person name="Gilroy R."/>
        </authorList>
    </citation>
    <scope>NUCLEOTIDE SEQUENCE</scope>
    <source>
        <strain evidence="4">B5-657</strain>
    </source>
</reference>
<dbReference type="PANTHER" id="PTHR33498:SF1">
    <property type="entry name" value="TRANSPOSASE FOR INSERTION SEQUENCE ELEMENT IS1557"/>
    <property type="match status" value="1"/>
</dbReference>
<gene>
    <name evidence="4" type="ORF">H9872_06160</name>
</gene>
<evidence type="ECO:0000256" key="1">
    <source>
        <dbReference type="SAM" id="Coils"/>
    </source>
</evidence>
<dbReference type="Pfam" id="PF01610">
    <property type="entry name" value="DDE_Tnp_ISL3"/>
    <property type="match status" value="1"/>
</dbReference>
<evidence type="ECO:0000259" key="3">
    <source>
        <dbReference type="Pfam" id="PF14690"/>
    </source>
</evidence>